<dbReference type="EMBL" id="MU790672">
    <property type="protein sequence ID" value="KAJ3995037.1"/>
    <property type="molecule type" value="Genomic_DNA"/>
</dbReference>
<gene>
    <name evidence="2" type="ORF">F5050DRAFT_1770189</name>
</gene>
<dbReference type="Proteomes" id="UP001163828">
    <property type="component" value="Unassembled WGS sequence"/>
</dbReference>
<sequence>MSTVQTGILLWLCLASIAVSAPIPASKDFEYLSDFIPEAITIATTTENFLYSLLESEFGSEGLDNSREDIMDNGNVQDLQMGGSEQIFALAEPGKDVSLTFLIYDDALDGDDYIFIDVDEDSTFVDFDEDLVGKIENENDDDFVDDDTEACDITDLGSDEEAQLWSDFGDFDFEEDNVGKVEWENARAGILVPSRIHRKRQLMNPYIPPYKIV</sequence>
<proteinExistence type="predicted"/>
<feature type="chain" id="PRO_5046423314" evidence="1">
    <location>
        <begin position="21"/>
        <end position="213"/>
    </location>
</feature>
<protein>
    <submittedName>
        <fullName evidence="2">Uncharacterized protein</fullName>
    </submittedName>
</protein>
<keyword evidence="1" id="KW-0732">Signal</keyword>
<keyword evidence="3" id="KW-1185">Reference proteome</keyword>
<feature type="signal peptide" evidence="1">
    <location>
        <begin position="1"/>
        <end position="20"/>
    </location>
</feature>
<name>A0ABQ8Q946_9AGAR</name>
<evidence type="ECO:0000256" key="1">
    <source>
        <dbReference type="SAM" id="SignalP"/>
    </source>
</evidence>
<organism evidence="2 3">
    <name type="scientific">Lentinula boryana</name>
    <dbReference type="NCBI Taxonomy" id="40481"/>
    <lineage>
        <taxon>Eukaryota</taxon>
        <taxon>Fungi</taxon>
        <taxon>Dikarya</taxon>
        <taxon>Basidiomycota</taxon>
        <taxon>Agaricomycotina</taxon>
        <taxon>Agaricomycetes</taxon>
        <taxon>Agaricomycetidae</taxon>
        <taxon>Agaricales</taxon>
        <taxon>Marasmiineae</taxon>
        <taxon>Omphalotaceae</taxon>
        <taxon>Lentinula</taxon>
    </lineage>
</organism>
<accession>A0ABQ8Q946</accession>
<evidence type="ECO:0000313" key="2">
    <source>
        <dbReference type="EMBL" id="KAJ3995037.1"/>
    </source>
</evidence>
<comment type="caution">
    <text evidence="2">The sequence shown here is derived from an EMBL/GenBank/DDBJ whole genome shotgun (WGS) entry which is preliminary data.</text>
</comment>
<reference evidence="2" key="1">
    <citation type="submission" date="2022-08" db="EMBL/GenBank/DDBJ databases">
        <authorList>
            <consortium name="DOE Joint Genome Institute"/>
            <person name="Min B."/>
            <person name="Riley R."/>
            <person name="Sierra-Patev S."/>
            <person name="Naranjo-Ortiz M."/>
            <person name="Looney B."/>
            <person name="Konkel Z."/>
            <person name="Slot J.C."/>
            <person name="Sakamoto Y."/>
            <person name="Steenwyk J.L."/>
            <person name="Rokas A."/>
            <person name="Carro J."/>
            <person name="Camarero S."/>
            <person name="Ferreira P."/>
            <person name="Molpeceres G."/>
            <person name="Ruiz-Duenas F.J."/>
            <person name="Serrano A."/>
            <person name="Henrissat B."/>
            <person name="Drula E."/>
            <person name="Hughes K.W."/>
            <person name="Mata J.L."/>
            <person name="Ishikawa N.K."/>
            <person name="Vargas-Isla R."/>
            <person name="Ushijima S."/>
            <person name="Smith C.A."/>
            <person name="Ahrendt S."/>
            <person name="Andreopoulos W."/>
            <person name="He G."/>
            <person name="Labutti K."/>
            <person name="Lipzen A."/>
            <person name="Ng V."/>
            <person name="Sandor L."/>
            <person name="Barry K."/>
            <person name="Martinez A.T."/>
            <person name="Xiao Y."/>
            <person name="Gibbons J.G."/>
            <person name="Terashima K."/>
            <person name="Hibbett D.S."/>
            <person name="Grigoriev I.V."/>
        </authorList>
    </citation>
    <scope>NUCLEOTIDE SEQUENCE</scope>
    <source>
        <strain evidence="2">TFB10827</strain>
    </source>
</reference>
<evidence type="ECO:0000313" key="3">
    <source>
        <dbReference type="Proteomes" id="UP001163828"/>
    </source>
</evidence>